<evidence type="ECO:0000313" key="1">
    <source>
        <dbReference type="Ensembl" id="ENSCANP00000002910.1"/>
    </source>
</evidence>
<accession>A0A2K5HF14</accession>
<dbReference type="OMA" id="ICGPKEH"/>
<protein>
    <submittedName>
        <fullName evidence="1">Uncharacterized protein</fullName>
    </submittedName>
</protein>
<reference evidence="1" key="1">
    <citation type="submission" date="2025-08" db="UniProtKB">
        <authorList>
            <consortium name="Ensembl"/>
        </authorList>
    </citation>
    <scope>IDENTIFICATION</scope>
</reference>
<organism evidence="1 2">
    <name type="scientific">Colobus angolensis palliatus</name>
    <name type="common">Peters' Angolan colobus</name>
    <dbReference type="NCBI Taxonomy" id="336983"/>
    <lineage>
        <taxon>Eukaryota</taxon>
        <taxon>Metazoa</taxon>
        <taxon>Chordata</taxon>
        <taxon>Craniata</taxon>
        <taxon>Vertebrata</taxon>
        <taxon>Euteleostomi</taxon>
        <taxon>Mammalia</taxon>
        <taxon>Eutheria</taxon>
        <taxon>Euarchontoglires</taxon>
        <taxon>Primates</taxon>
        <taxon>Haplorrhini</taxon>
        <taxon>Catarrhini</taxon>
        <taxon>Cercopithecidae</taxon>
        <taxon>Colobinae</taxon>
        <taxon>Colobus</taxon>
    </lineage>
</organism>
<proteinExistence type="predicted"/>
<name>A0A2K5HF14_COLAP</name>
<keyword evidence="2" id="KW-1185">Reference proteome</keyword>
<evidence type="ECO:0000313" key="2">
    <source>
        <dbReference type="Proteomes" id="UP000233080"/>
    </source>
</evidence>
<reference evidence="1" key="2">
    <citation type="submission" date="2025-09" db="UniProtKB">
        <authorList>
            <consortium name="Ensembl"/>
        </authorList>
    </citation>
    <scope>IDENTIFICATION</scope>
</reference>
<dbReference type="AlphaFoldDB" id="A0A2K5HF14"/>
<dbReference type="Ensembl" id="ENSCANT00000011918.1">
    <property type="protein sequence ID" value="ENSCANP00000002910.1"/>
    <property type="gene ID" value="ENSCANG00000010766.1"/>
</dbReference>
<dbReference type="Proteomes" id="UP000233080">
    <property type="component" value="Unassembled WGS sequence"/>
</dbReference>
<sequence length="87" mass="10090">MHPQPHLTEFLLTEVNIFIQGSSQYRLGCQSDQTLDKRICGPKEHLCLRVTRYGEVPHSSGYFRTCVHHPAFLCWNQYVLETENQGV</sequence>